<comment type="caution">
    <text evidence="2">The sequence shown here is derived from an EMBL/GenBank/DDBJ whole genome shotgun (WGS) entry which is preliminary data.</text>
</comment>
<accession>A0A7J6WJW0</accession>
<proteinExistence type="predicted"/>
<evidence type="ECO:0000313" key="2">
    <source>
        <dbReference type="EMBL" id="KAF5197641.1"/>
    </source>
</evidence>
<sequence length="180" mass="20348">MTNRSEDDLDKYFFVLNNPNLADFSDEEFDEILANPRRFVSNEFSNRVRANPAVELISPSVRFDEDSVGLDRDLRMNSELSLSNAGNFDKTVITELEEVSSERDEDELTVDSDVELASSIPCDDDDVQDEAGPICTPDDGNDNEASQRGFCRLVEVRCTYLGSQAKAYSLFESFVRHPQR</sequence>
<gene>
    <name evidence="2" type="ORF">FRX31_012772</name>
</gene>
<evidence type="ECO:0000313" key="3">
    <source>
        <dbReference type="Proteomes" id="UP000554482"/>
    </source>
</evidence>
<dbReference type="Proteomes" id="UP000554482">
    <property type="component" value="Unassembled WGS sequence"/>
</dbReference>
<name>A0A7J6WJW0_THATH</name>
<evidence type="ECO:0000256" key="1">
    <source>
        <dbReference type="SAM" id="MobiDB-lite"/>
    </source>
</evidence>
<dbReference type="AlphaFoldDB" id="A0A7J6WJW0"/>
<organism evidence="2 3">
    <name type="scientific">Thalictrum thalictroides</name>
    <name type="common">Rue-anemone</name>
    <name type="synonym">Anemone thalictroides</name>
    <dbReference type="NCBI Taxonomy" id="46969"/>
    <lineage>
        <taxon>Eukaryota</taxon>
        <taxon>Viridiplantae</taxon>
        <taxon>Streptophyta</taxon>
        <taxon>Embryophyta</taxon>
        <taxon>Tracheophyta</taxon>
        <taxon>Spermatophyta</taxon>
        <taxon>Magnoliopsida</taxon>
        <taxon>Ranunculales</taxon>
        <taxon>Ranunculaceae</taxon>
        <taxon>Thalictroideae</taxon>
        <taxon>Thalictrum</taxon>
    </lineage>
</organism>
<keyword evidence="3" id="KW-1185">Reference proteome</keyword>
<feature type="region of interest" description="Disordered" evidence="1">
    <location>
        <begin position="119"/>
        <end position="143"/>
    </location>
</feature>
<dbReference type="EMBL" id="JABWDY010014437">
    <property type="protein sequence ID" value="KAF5197641.1"/>
    <property type="molecule type" value="Genomic_DNA"/>
</dbReference>
<reference evidence="2 3" key="1">
    <citation type="submission" date="2020-06" db="EMBL/GenBank/DDBJ databases">
        <title>Transcriptomic and genomic resources for Thalictrum thalictroides and T. hernandezii: Facilitating candidate gene discovery in an emerging model plant lineage.</title>
        <authorList>
            <person name="Arias T."/>
            <person name="Riano-Pachon D.M."/>
            <person name="Di Stilio V.S."/>
        </authorList>
    </citation>
    <scope>NUCLEOTIDE SEQUENCE [LARGE SCALE GENOMIC DNA]</scope>
    <source>
        <strain evidence="3">cv. WT478/WT964</strain>
        <tissue evidence="2">Leaves</tissue>
    </source>
</reference>
<protein>
    <submittedName>
        <fullName evidence="2">Uncharacterized protein</fullName>
    </submittedName>
</protein>